<evidence type="ECO:0000313" key="2">
    <source>
        <dbReference type="Proteomes" id="UP001162480"/>
    </source>
</evidence>
<protein>
    <submittedName>
        <fullName evidence="1">Uncharacterized protein</fullName>
    </submittedName>
</protein>
<dbReference type="Proteomes" id="UP001162480">
    <property type="component" value="Chromosome 4"/>
</dbReference>
<organism evidence="1 2">
    <name type="scientific">Octopus vulgaris</name>
    <name type="common">Common octopus</name>
    <dbReference type="NCBI Taxonomy" id="6645"/>
    <lineage>
        <taxon>Eukaryota</taxon>
        <taxon>Metazoa</taxon>
        <taxon>Spiralia</taxon>
        <taxon>Lophotrochozoa</taxon>
        <taxon>Mollusca</taxon>
        <taxon>Cephalopoda</taxon>
        <taxon>Coleoidea</taxon>
        <taxon>Octopodiformes</taxon>
        <taxon>Octopoda</taxon>
        <taxon>Incirrata</taxon>
        <taxon>Octopodidae</taxon>
        <taxon>Octopus</taxon>
    </lineage>
</organism>
<dbReference type="EMBL" id="OX597817">
    <property type="protein sequence ID" value="CAI9722156.1"/>
    <property type="molecule type" value="Genomic_DNA"/>
</dbReference>
<reference evidence="1" key="1">
    <citation type="submission" date="2023-08" db="EMBL/GenBank/DDBJ databases">
        <authorList>
            <person name="Alioto T."/>
            <person name="Alioto T."/>
            <person name="Gomez Garrido J."/>
        </authorList>
    </citation>
    <scope>NUCLEOTIDE SEQUENCE</scope>
</reference>
<dbReference type="InterPro" id="IPR014729">
    <property type="entry name" value="Rossmann-like_a/b/a_fold"/>
</dbReference>
<dbReference type="Gene3D" id="3.40.50.620">
    <property type="entry name" value="HUPs"/>
    <property type="match status" value="1"/>
</dbReference>
<gene>
    <name evidence="1" type="ORF">OCTVUL_1B024612</name>
</gene>
<sequence>MAVSEEKYVVLALDESEHSEYAFDWYVQNFHKSCNKLLLVHCPENYANANFTHGIFYHFKFKQHQERKTSKTIRDIHQHPTTIKLKLYRILNDKQD</sequence>
<accession>A0AA36AV44</accession>
<evidence type="ECO:0000313" key="1">
    <source>
        <dbReference type="EMBL" id="CAI9722156.1"/>
    </source>
</evidence>
<proteinExistence type="predicted"/>
<keyword evidence="2" id="KW-1185">Reference proteome</keyword>
<name>A0AA36AV44_OCTVU</name>
<dbReference type="AlphaFoldDB" id="A0AA36AV44"/>